<dbReference type="GO" id="GO:0005829">
    <property type="term" value="C:cytosol"/>
    <property type="evidence" value="ECO:0007669"/>
    <property type="project" value="Ensembl"/>
</dbReference>
<feature type="transmembrane region" description="Helical" evidence="6">
    <location>
        <begin position="420"/>
        <end position="451"/>
    </location>
</feature>
<dbReference type="GO" id="GO:0071332">
    <property type="term" value="P:cellular response to fructose stimulus"/>
    <property type="evidence" value="ECO:0007669"/>
    <property type="project" value="Ensembl"/>
</dbReference>
<dbReference type="GO" id="GO:0030165">
    <property type="term" value="F:PDZ domain binding"/>
    <property type="evidence" value="ECO:0007669"/>
    <property type="project" value="Ensembl"/>
</dbReference>
<evidence type="ECO:0000256" key="5">
    <source>
        <dbReference type="SAM" id="MobiDB-lite"/>
    </source>
</evidence>
<sequence length="787" mass="85474">MELRRRDYHVERPLLNQEQLEELGSRSSATGTLQWRTWFRCSHARAQALLLQYFPVLAWLPQYPVRDWLLGDLLSGLSVAIMQLPQGLAYALLAGLPPVFGLYSSFYPVFIYFLFGTSRHISVGTFAVMSVMVGSVTESLAPDEAFLQASNSTVDVAARDAARVQVASTLSVLVGLFQVGLGLVHFGFVVTYLSEPLVRAYTTAASVQVFVSQLKYVFGLHLSSRSGPLSLIYTVLEVCWKLPQTVVGTMVTAVVAGVVLVLVKLLNDKLRRQLPMPLPGELLTLIGATGISYGVGLQHRFGVDVVGKIPAGLVPPVAPSPQLFARLVGNAFAIAVVGFAIAISLGKIFALRHGYRVDSNQVAGAISSLFILIIIVKLGELFQDLPKAVLAAAIIVNLKGMLMQFTDIRSLWKANRVDLLIWLVTFVATILLNLDLGLAVAVVFSLLLVVVRTQLPHYSVLGQVPDTDIYRDVAEYSEAREVPGVKVFRSSATMYFANAELYSDTLKQRCGVNVDHLISQKKKLLRKRELKLKRLHKENKLPKQAAASKGTSISINVNTSVTDIESNDVEGSKAKVSAGTELEDTAARGQEDAKAPDMSSLKTLGLPQPDFHSLILDLSSLSFVDTVCLKSLKNIFRDFREIDVEVYMAACHCACGADSKSGPGRGWGFWPRNLPGSTRKKSLSETGGQRCPGREGSRVKSWGLAISLRGGGQDDIPPVPGGSWGFCGSGETNSLPTAPVVTQLEVGHFFDASITKQHLFASVHDAVIFALQHPRSSPVNPVLVTKL</sequence>
<evidence type="ECO:0000256" key="3">
    <source>
        <dbReference type="ARBA" id="ARBA00022989"/>
    </source>
</evidence>
<evidence type="ECO:0000256" key="6">
    <source>
        <dbReference type="SAM" id="Phobius"/>
    </source>
</evidence>
<dbReference type="Ensembl" id="ENSBMST00010014802.1">
    <property type="protein sequence ID" value="ENSBMSP00010013334.1"/>
    <property type="gene ID" value="ENSBMSG00010009734.1"/>
</dbReference>
<dbReference type="GO" id="GO:0015499">
    <property type="term" value="F:formate transmembrane transporter activity"/>
    <property type="evidence" value="ECO:0007669"/>
    <property type="project" value="Ensembl"/>
</dbReference>
<keyword evidence="2 6" id="KW-0812">Transmembrane</keyword>
<dbReference type="InterPro" id="IPR001902">
    <property type="entry name" value="SLC26A/SulP_fam"/>
</dbReference>
<comment type="subcellular location">
    <subcellularLocation>
        <location evidence="1">Membrane</location>
        <topology evidence="1">Multi-pass membrane protein</topology>
    </subcellularLocation>
</comment>
<dbReference type="AlphaFoldDB" id="A0A8C0D003"/>
<feature type="transmembrane region" description="Helical" evidence="6">
    <location>
        <begin position="169"/>
        <end position="193"/>
    </location>
</feature>
<dbReference type="GO" id="GO:0050892">
    <property type="term" value="P:intestinal absorption"/>
    <property type="evidence" value="ECO:0007669"/>
    <property type="project" value="Ensembl"/>
</dbReference>
<dbReference type="GO" id="GO:0140900">
    <property type="term" value="F:chloride:bicarbonate antiporter activity"/>
    <property type="evidence" value="ECO:0007669"/>
    <property type="project" value="Ensembl"/>
</dbReference>
<dbReference type="GO" id="GO:0030321">
    <property type="term" value="P:transepithelial chloride transport"/>
    <property type="evidence" value="ECO:0007669"/>
    <property type="project" value="Ensembl"/>
</dbReference>
<dbReference type="SUPFAM" id="SSF52091">
    <property type="entry name" value="SpoIIaa-like"/>
    <property type="match status" value="1"/>
</dbReference>
<dbReference type="GO" id="GO:0019531">
    <property type="term" value="F:oxalate transmembrane transporter activity"/>
    <property type="evidence" value="ECO:0007669"/>
    <property type="project" value="Ensembl"/>
</dbReference>
<name>A0A8C0D003_BALMU</name>
<evidence type="ECO:0000256" key="4">
    <source>
        <dbReference type="ARBA" id="ARBA00023136"/>
    </source>
</evidence>
<dbReference type="GO" id="GO:0046724">
    <property type="term" value="P:oxalic acid secretion"/>
    <property type="evidence" value="ECO:0007669"/>
    <property type="project" value="Ensembl"/>
</dbReference>
<feature type="transmembrane region" description="Helical" evidence="6">
    <location>
        <begin position="88"/>
        <end position="115"/>
    </location>
</feature>
<dbReference type="GO" id="GO:0048240">
    <property type="term" value="P:sperm capacitation"/>
    <property type="evidence" value="ECO:0007669"/>
    <property type="project" value="Ensembl"/>
</dbReference>
<proteinExistence type="predicted"/>
<dbReference type="GO" id="GO:0031526">
    <property type="term" value="C:brush border membrane"/>
    <property type="evidence" value="ECO:0007669"/>
    <property type="project" value="Ensembl"/>
</dbReference>
<keyword evidence="3 6" id="KW-1133">Transmembrane helix</keyword>
<evidence type="ECO:0000256" key="1">
    <source>
        <dbReference type="ARBA" id="ARBA00004141"/>
    </source>
</evidence>
<dbReference type="GO" id="GO:0071346">
    <property type="term" value="P:cellular response to type II interferon"/>
    <property type="evidence" value="ECO:0007669"/>
    <property type="project" value="Ensembl"/>
</dbReference>
<dbReference type="GO" id="GO:0051454">
    <property type="term" value="P:intracellular pH elevation"/>
    <property type="evidence" value="ECO:0007669"/>
    <property type="project" value="Ensembl"/>
</dbReference>
<dbReference type="GO" id="GO:0012506">
    <property type="term" value="C:vesicle membrane"/>
    <property type="evidence" value="ECO:0007669"/>
    <property type="project" value="Ensembl"/>
</dbReference>
<feature type="transmembrane region" description="Helical" evidence="6">
    <location>
        <begin position="323"/>
        <end position="350"/>
    </location>
</feature>
<keyword evidence="4 6" id="KW-0472">Membrane</keyword>
<dbReference type="InterPro" id="IPR002645">
    <property type="entry name" value="STAS_dom"/>
</dbReference>
<dbReference type="GO" id="GO:0016323">
    <property type="term" value="C:basolateral plasma membrane"/>
    <property type="evidence" value="ECO:0007669"/>
    <property type="project" value="Ensembl"/>
</dbReference>
<evidence type="ECO:0000259" key="7">
    <source>
        <dbReference type="PROSITE" id="PS50801"/>
    </source>
</evidence>
<feature type="transmembrane region" description="Helical" evidence="6">
    <location>
        <begin position="388"/>
        <end position="408"/>
    </location>
</feature>
<feature type="transmembrane region" description="Helical" evidence="6">
    <location>
        <begin position="246"/>
        <end position="266"/>
    </location>
</feature>
<feature type="domain" description="STAS" evidence="7">
    <location>
        <begin position="475"/>
        <end position="650"/>
    </location>
</feature>
<dbReference type="Pfam" id="PF01740">
    <property type="entry name" value="STAS"/>
    <property type="match status" value="1"/>
</dbReference>
<dbReference type="Pfam" id="PF00916">
    <property type="entry name" value="Sulfate_transp"/>
    <property type="match status" value="1"/>
</dbReference>
<organism evidence="8">
    <name type="scientific">Balaenoptera musculus</name>
    <name type="common">Blue whale</name>
    <dbReference type="NCBI Taxonomy" id="9771"/>
    <lineage>
        <taxon>Eukaryota</taxon>
        <taxon>Metazoa</taxon>
        <taxon>Chordata</taxon>
        <taxon>Craniata</taxon>
        <taxon>Vertebrata</taxon>
        <taxon>Euteleostomi</taxon>
        <taxon>Mammalia</taxon>
        <taxon>Eutheria</taxon>
        <taxon>Laurasiatheria</taxon>
        <taxon>Artiodactyla</taxon>
        <taxon>Whippomorpha</taxon>
        <taxon>Cetacea</taxon>
        <taxon>Mysticeti</taxon>
        <taxon>Balaenopteridae</taxon>
        <taxon>Balaenoptera</taxon>
    </lineage>
</organism>
<protein>
    <submittedName>
        <fullName evidence="8">Solute carrier family 26 member 6</fullName>
    </submittedName>
</protein>
<dbReference type="InterPro" id="IPR018045">
    <property type="entry name" value="S04_transporter_CS"/>
</dbReference>
<dbReference type="GO" id="GO:0097225">
    <property type="term" value="C:sperm midpiece"/>
    <property type="evidence" value="ECO:0007669"/>
    <property type="project" value="Ensembl"/>
</dbReference>
<evidence type="ECO:0000313" key="8">
    <source>
        <dbReference type="Ensembl" id="ENSBMSP00010013334.1"/>
    </source>
</evidence>
<dbReference type="PROSITE" id="PS50801">
    <property type="entry name" value="STAS"/>
    <property type="match status" value="1"/>
</dbReference>
<dbReference type="GO" id="GO:0008271">
    <property type="term" value="F:secondary active sulfate transmembrane transporter activity"/>
    <property type="evidence" value="ECO:0007669"/>
    <property type="project" value="InterPro"/>
</dbReference>
<dbReference type="GO" id="GO:0071320">
    <property type="term" value="P:cellular response to cAMP"/>
    <property type="evidence" value="ECO:0007669"/>
    <property type="project" value="Ensembl"/>
</dbReference>
<dbReference type="GO" id="GO:0015797">
    <property type="term" value="P:mannitol transmembrane transport"/>
    <property type="evidence" value="ECO:0007669"/>
    <property type="project" value="Ensembl"/>
</dbReference>
<evidence type="ECO:0000256" key="2">
    <source>
        <dbReference type="ARBA" id="ARBA00022692"/>
    </source>
</evidence>
<dbReference type="InterPro" id="IPR036513">
    <property type="entry name" value="STAS_dom_sf"/>
</dbReference>
<dbReference type="Gene3D" id="3.30.750.24">
    <property type="entry name" value="STAS domain"/>
    <property type="match status" value="1"/>
</dbReference>
<accession>A0A8C0D003</accession>
<dbReference type="GeneTree" id="ENSGT01150000286960"/>
<gene>
    <name evidence="8" type="primary">SLC26A6</name>
</gene>
<dbReference type="GO" id="GO:2001150">
    <property type="term" value="P:positive regulation of dipeptide transmembrane transport"/>
    <property type="evidence" value="ECO:0007669"/>
    <property type="project" value="Ensembl"/>
</dbReference>
<feature type="transmembrane region" description="Helical" evidence="6">
    <location>
        <begin position="362"/>
        <end position="382"/>
    </location>
</feature>
<dbReference type="PROSITE" id="PS01130">
    <property type="entry name" value="SLC26A"/>
    <property type="match status" value="1"/>
</dbReference>
<dbReference type="PANTHER" id="PTHR11814">
    <property type="entry name" value="SULFATE TRANSPORTER"/>
    <property type="match status" value="1"/>
</dbReference>
<feature type="region of interest" description="Disordered" evidence="5">
    <location>
        <begin position="566"/>
        <end position="596"/>
    </location>
</feature>
<dbReference type="InterPro" id="IPR011547">
    <property type="entry name" value="SLC26A/SulP_dom"/>
</dbReference>
<dbReference type="GO" id="GO:0051649">
    <property type="term" value="P:establishment of localization in cell"/>
    <property type="evidence" value="ECO:0007669"/>
    <property type="project" value="Ensembl"/>
</dbReference>
<feature type="compositionally biased region" description="Basic and acidic residues" evidence="5">
    <location>
        <begin position="585"/>
        <end position="595"/>
    </location>
</feature>
<dbReference type="OMA" id="DKKHGYR"/>
<feature type="transmembrane region" description="Helical" evidence="6">
    <location>
        <begin position="278"/>
        <end position="296"/>
    </location>
</feature>
<reference evidence="8" key="1">
    <citation type="submission" date="2023-09" db="UniProtKB">
        <authorList>
            <consortium name="Ensembl"/>
        </authorList>
    </citation>
    <scope>IDENTIFICATION</scope>
</reference>
<dbReference type="GO" id="GO:0042045">
    <property type="term" value="P:epithelial fluid transport"/>
    <property type="evidence" value="ECO:0007669"/>
    <property type="project" value="Ensembl"/>
</dbReference>